<dbReference type="PROSITE" id="PS50878">
    <property type="entry name" value="RT_POL"/>
    <property type="match status" value="1"/>
</dbReference>
<reference evidence="3 4" key="1">
    <citation type="submission" date="2013-11" db="EMBL/GenBank/DDBJ databases">
        <title>Opisthorchis viverrini - life in the bile duct.</title>
        <authorList>
            <person name="Young N.D."/>
            <person name="Nagarajan N."/>
            <person name="Lin S.J."/>
            <person name="Korhonen P.K."/>
            <person name="Jex A.R."/>
            <person name="Hall R.S."/>
            <person name="Safavi-Hemami H."/>
            <person name="Kaewkong W."/>
            <person name="Bertrand D."/>
            <person name="Gao S."/>
            <person name="Seet Q."/>
            <person name="Wongkham S."/>
            <person name="Teh B.T."/>
            <person name="Wongkham C."/>
            <person name="Intapan P.M."/>
            <person name="Maleewong W."/>
            <person name="Yang X."/>
            <person name="Hu M."/>
            <person name="Wang Z."/>
            <person name="Hofmann A."/>
            <person name="Sternberg P.W."/>
            <person name="Tan P."/>
            <person name="Wang J."/>
            <person name="Gasser R.B."/>
        </authorList>
    </citation>
    <scope>NUCLEOTIDE SEQUENCE [LARGE SCALE GENOMIC DNA]</scope>
</reference>
<dbReference type="PANTHER" id="PTHR21301">
    <property type="entry name" value="REVERSE TRANSCRIPTASE"/>
    <property type="match status" value="1"/>
</dbReference>
<dbReference type="PANTHER" id="PTHR21301:SF10">
    <property type="entry name" value="REVERSE TRANSCRIPTASE DOMAIN-CONTAINING PROTEIN"/>
    <property type="match status" value="1"/>
</dbReference>
<feature type="compositionally biased region" description="Basic and acidic residues" evidence="1">
    <location>
        <begin position="132"/>
        <end position="142"/>
    </location>
</feature>
<dbReference type="InterPro" id="IPR000477">
    <property type="entry name" value="RT_dom"/>
</dbReference>
<dbReference type="Proteomes" id="UP000054324">
    <property type="component" value="Unassembled WGS sequence"/>
</dbReference>
<dbReference type="CTD" id="20325963"/>
<keyword evidence="4" id="KW-1185">Reference proteome</keyword>
<feature type="region of interest" description="Disordered" evidence="1">
    <location>
        <begin position="1"/>
        <end position="24"/>
    </location>
</feature>
<accession>A0A074Z1R4</accession>
<dbReference type="KEGG" id="ovi:T265_11795"/>
<sequence>MAPGVHVFNSEKQINDASTTNNTDSQSEVLLSGCWSVRRAWQLDCGDINGTLGKEEICELLELCMTTYFEFNGEYYEQIKGAPMGSPISGFIAEITMQKLERIVLPDIKPKIWVRYLDDIFAVVKKKERTDWVKGRQSRKTEGGSNEQNPPHKARRKRPNHNMTTT</sequence>
<evidence type="ECO:0000313" key="4">
    <source>
        <dbReference type="Proteomes" id="UP000054324"/>
    </source>
</evidence>
<feature type="region of interest" description="Disordered" evidence="1">
    <location>
        <begin position="132"/>
        <end position="166"/>
    </location>
</feature>
<name>A0A074Z1R4_OPIVI</name>
<evidence type="ECO:0000256" key="1">
    <source>
        <dbReference type="SAM" id="MobiDB-lite"/>
    </source>
</evidence>
<organism evidence="3 4">
    <name type="scientific">Opisthorchis viverrini</name>
    <name type="common">Southeast Asian liver fluke</name>
    <dbReference type="NCBI Taxonomy" id="6198"/>
    <lineage>
        <taxon>Eukaryota</taxon>
        <taxon>Metazoa</taxon>
        <taxon>Spiralia</taxon>
        <taxon>Lophotrochozoa</taxon>
        <taxon>Platyhelminthes</taxon>
        <taxon>Trematoda</taxon>
        <taxon>Digenea</taxon>
        <taxon>Opisthorchiida</taxon>
        <taxon>Opisthorchiata</taxon>
        <taxon>Opisthorchiidae</taxon>
        <taxon>Opisthorchis</taxon>
    </lineage>
</organism>
<dbReference type="EMBL" id="KL597210">
    <property type="protein sequence ID" value="KER19432.1"/>
    <property type="molecule type" value="Genomic_DNA"/>
</dbReference>
<proteinExistence type="predicted"/>
<feature type="domain" description="Reverse transcriptase" evidence="2">
    <location>
        <begin position="1"/>
        <end position="166"/>
    </location>
</feature>
<dbReference type="OrthoDB" id="6275987at2759"/>
<dbReference type="Pfam" id="PF00078">
    <property type="entry name" value="RVT_1"/>
    <property type="match status" value="1"/>
</dbReference>
<dbReference type="RefSeq" id="XP_009176821.1">
    <property type="nucleotide sequence ID" value="XM_009178557.1"/>
</dbReference>
<evidence type="ECO:0000259" key="2">
    <source>
        <dbReference type="PROSITE" id="PS50878"/>
    </source>
</evidence>
<dbReference type="STRING" id="6198.A0A074Z1R4"/>
<evidence type="ECO:0000313" key="3">
    <source>
        <dbReference type="EMBL" id="KER19432.1"/>
    </source>
</evidence>
<dbReference type="GeneID" id="20325963"/>
<protein>
    <recommendedName>
        <fullName evidence="2">Reverse transcriptase domain-containing protein</fullName>
    </recommendedName>
</protein>
<dbReference type="AlphaFoldDB" id="A0A074Z1R4"/>
<gene>
    <name evidence="3" type="ORF">T265_11795</name>
</gene>
<feature type="compositionally biased region" description="Polar residues" evidence="1">
    <location>
        <begin position="10"/>
        <end position="24"/>
    </location>
</feature>